<evidence type="ECO:0000313" key="1">
    <source>
        <dbReference type="EMBL" id="RDY21413.1"/>
    </source>
</evidence>
<dbReference type="Proteomes" id="UP000093352">
    <property type="component" value="Unassembled WGS sequence"/>
</dbReference>
<name>A0A1C0AE08_9FIRM</name>
<accession>A0A1C0AE08</accession>
<keyword evidence="2" id="KW-1185">Reference proteome</keyword>
<reference evidence="1 2" key="1">
    <citation type="journal article" date="2016" name="Genome Announc.">
        <title>Draft Genome Sequence of Criibacterium bergeronii gen. nov., sp. nov., Strain CCRI-22567T, Isolated from a Vaginal Sample from a Woman with Bacterial Vaginosis.</title>
        <authorList>
            <person name="Maheux A.F."/>
            <person name="Berube E."/>
            <person name="Boudreau D.K."/>
            <person name="Raymond F."/>
            <person name="Corbeil J."/>
            <person name="Roy P.H."/>
            <person name="Boissinot M."/>
            <person name="Omar R.F."/>
        </authorList>
    </citation>
    <scope>NUCLEOTIDE SEQUENCE [LARGE SCALE GENOMIC DNA]</scope>
    <source>
        <strain evidence="1 2">CCRI-22567</strain>
    </source>
</reference>
<proteinExistence type="predicted"/>
<dbReference type="GO" id="GO:0050797">
    <property type="term" value="F:thymidylate synthase (FAD) activity"/>
    <property type="evidence" value="ECO:0007669"/>
    <property type="project" value="InterPro"/>
</dbReference>
<dbReference type="InterPro" id="IPR036098">
    <property type="entry name" value="Thymidylate_synthase_ThyX_sf"/>
</dbReference>
<dbReference type="RefSeq" id="WP_068913643.1">
    <property type="nucleotide sequence ID" value="NZ_MBEW02000007.1"/>
</dbReference>
<dbReference type="EMBL" id="MBEW02000007">
    <property type="protein sequence ID" value="RDY21413.1"/>
    <property type="molecule type" value="Genomic_DNA"/>
</dbReference>
<evidence type="ECO:0000313" key="2">
    <source>
        <dbReference type="Proteomes" id="UP000093352"/>
    </source>
</evidence>
<dbReference type="STRING" id="1871336.BBG48_06610"/>
<dbReference type="Gene3D" id="3.30.1360.170">
    <property type="match status" value="1"/>
</dbReference>
<protein>
    <submittedName>
        <fullName evidence="1">Uncharacterized protein</fullName>
    </submittedName>
</protein>
<organism evidence="1 2">
    <name type="scientific">Criibacterium bergeronii</name>
    <dbReference type="NCBI Taxonomy" id="1871336"/>
    <lineage>
        <taxon>Bacteria</taxon>
        <taxon>Bacillati</taxon>
        <taxon>Bacillota</taxon>
        <taxon>Clostridia</taxon>
        <taxon>Peptostreptococcales</taxon>
        <taxon>Filifactoraceae</taxon>
        <taxon>Criibacterium</taxon>
    </lineage>
</organism>
<dbReference type="AlphaFoldDB" id="A0A1C0AE08"/>
<gene>
    <name evidence="1" type="ORF">BBG48_004655</name>
</gene>
<dbReference type="GO" id="GO:0006231">
    <property type="term" value="P:dTMP biosynthetic process"/>
    <property type="evidence" value="ECO:0007669"/>
    <property type="project" value="InterPro"/>
</dbReference>
<comment type="caution">
    <text evidence="1">The sequence shown here is derived from an EMBL/GenBank/DDBJ whole genome shotgun (WGS) entry which is preliminary data.</text>
</comment>
<sequence>MLKTEKVDVWGFEHAIRGMRNPMNSWEKSDSHLSLLPTSLWGDGKNYQYKIGENDLELMRKLFKAGTEHRKYLRQIMVSMDIIAPLYWWKEFDTYKVGTITNSCSTMHKVMSKPFEKSDFSFEKALVDEDYFDELFEVLNDHRVVYLNYDELLKEGKLAKNVTKKEIFDSLIQLLPSSYNQRRTVTMNYENVFSIIKQRTGHKLDEWRELIDILEKLPYIKEIGEQSV</sequence>
<dbReference type="GO" id="GO:0050660">
    <property type="term" value="F:flavin adenine dinucleotide binding"/>
    <property type="evidence" value="ECO:0007669"/>
    <property type="project" value="InterPro"/>
</dbReference>